<evidence type="ECO:0000256" key="6">
    <source>
        <dbReference type="ARBA" id="ARBA00023277"/>
    </source>
</evidence>
<evidence type="ECO:0000256" key="7">
    <source>
        <dbReference type="ARBA" id="ARBA00023295"/>
    </source>
</evidence>
<evidence type="ECO:0000256" key="4">
    <source>
        <dbReference type="ARBA" id="ARBA00022729"/>
    </source>
</evidence>
<feature type="domain" description="GH10" evidence="12">
    <location>
        <begin position="59"/>
        <end position="372"/>
    </location>
</feature>
<reference evidence="13" key="1">
    <citation type="submission" date="2021-01" db="EMBL/GenBank/DDBJ databases">
        <title>Whole genome shotgun sequence of Rhizocola hellebori NBRC 109834.</title>
        <authorList>
            <person name="Komaki H."/>
            <person name="Tamura T."/>
        </authorList>
    </citation>
    <scope>NUCLEOTIDE SEQUENCE</scope>
    <source>
        <strain evidence="13">NBRC 109834</strain>
    </source>
</reference>
<evidence type="ECO:0000256" key="9">
    <source>
        <dbReference type="PROSITE-ProRule" id="PRU10061"/>
    </source>
</evidence>
<feature type="active site" description="Nucleophile" evidence="9">
    <location>
        <position position="294"/>
    </location>
</feature>
<dbReference type="RefSeq" id="WP_203906603.1">
    <property type="nucleotide sequence ID" value="NZ_BONY01000003.1"/>
</dbReference>
<evidence type="ECO:0000256" key="3">
    <source>
        <dbReference type="ARBA" id="ARBA00022651"/>
    </source>
</evidence>
<dbReference type="PROSITE" id="PS51760">
    <property type="entry name" value="GH10_2"/>
    <property type="match status" value="1"/>
</dbReference>
<comment type="similarity">
    <text evidence="2 10">Belongs to the glycosyl hydrolase 10 (cellulase F) family.</text>
</comment>
<protein>
    <recommendedName>
        <fullName evidence="10">Beta-xylanase</fullName>
        <ecNumber evidence="10">3.2.1.8</ecNumber>
    </recommendedName>
</protein>
<evidence type="ECO:0000256" key="2">
    <source>
        <dbReference type="ARBA" id="ARBA00007495"/>
    </source>
</evidence>
<dbReference type="InterPro" id="IPR031158">
    <property type="entry name" value="GH10_AS"/>
</dbReference>
<keyword evidence="14" id="KW-1185">Reference proteome</keyword>
<feature type="transmembrane region" description="Helical" evidence="11">
    <location>
        <begin position="21"/>
        <end position="40"/>
    </location>
</feature>
<keyword evidence="7 10" id="KW-0326">Glycosidase</keyword>
<comment type="catalytic activity">
    <reaction evidence="1 10">
        <text>Endohydrolysis of (1-&gt;4)-beta-D-xylosidic linkages in xylans.</text>
        <dbReference type="EC" id="3.2.1.8"/>
    </reaction>
</comment>
<dbReference type="Proteomes" id="UP000612899">
    <property type="component" value="Unassembled WGS sequence"/>
</dbReference>
<keyword evidence="11" id="KW-1133">Transmembrane helix</keyword>
<evidence type="ECO:0000256" key="10">
    <source>
        <dbReference type="RuleBase" id="RU361174"/>
    </source>
</evidence>
<dbReference type="InterPro" id="IPR017853">
    <property type="entry name" value="GH"/>
</dbReference>
<dbReference type="SUPFAM" id="SSF51445">
    <property type="entry name" value="(Trans)glycosidases"/>
    <property type="match status" value="1"/>
</dbReference>
<evidence type="ECO:0000313" key="13">
    <source>
        <dbReference type="EMBL" id="GIH02668.1"/>
    </source>
</evidence>
<keyword evidence="11" id="KW-0472">Membrane</keyword>
<evidence type="ECO:0000259" key="12">
    <source>
        <dbReference type="PROSITE" id="PS51760"/>
    </source>
</evidence>
<proteinExistence type="inferred from homology"/>
<dbReference type="PANTHER" id="PTHR31490:SF88">
    <property type="entry name" value="BETA-XYLANASE"/>
    <property type="match status" value="1"/>
</dbReference>
<dbReference type="Pfam" id="PF00331">
    <property type="entry name" value="Glyco_hydro_10"/>
    <property type="match status" value="1"/>
</dbReference>
<dbReference type="GO" id="GO:0045493">
    <property type="term" value="P:xylan catabolic process"/>
    <property type="evidence" value="ECO:0007669"/>
    <property type="project" value="UniProtKB-KW"/>
</dbReference>
<name>A0A8J3VE01_9ACTN</name>
<dbReference type="Gene3D" id="3.20.20.80">
    <property type="entry name" value="Glycosidases"/>
    <property type="match status" value="1"/>
</dbReference>
<dbReference type="PANTHER" id="PTHR31490">
    <property type="entry name" value="GLYCOSYL HYDROLASE"/>
    <property type="match status" value="1"/>
</dbReference>
<accession>A0A8J3VE01</accession>
<evidence type="ECO:0000256" key="5">
    <source>
        <dbReference type="ARBA" id="ARBA00022801"/>
    </source>
</evidence>
<comment type="caution">
    <text evidence="13">The sequence shown here is derived from an EMBL/GenBank/DDBJ whole genome shotgun (WGS) entry which is preliminary data.</text>
</comment>
<gene>
    <name evidence="13" type="primary">xynA_2</name>
    <name evidence="13" type="ORF">Rhe02_07350</name>
</gene>
<evidence type="ECO:0000256" key="8">
    <source>
        <dbReference type="ARBA" id="ARBA00023326"/>
    </source>
</evidence>
<organism evidence="13 14">
    <name type="scientific">Rhizocola hellebori</name>
    <dbReference type="NCBI Taxonomy" id="1392758"/>
    <lineage>
        <taxon>Bacteria</taxon>
        <taxon>Bacillati</taxon>
        <taxon>Actinomycetota</taxon>
        <taxon>Actinomycetes</taxon>
        <taxon>Micromonosporales</taxon>
        <taxon>Micromonosporaceae</taxon>
        <taxon>Rhizocola</taxon>
    </lineage>
</organism>
<dbReference type="InterPro" id="IPR044846">
    <property type="entry name" value="GH10"/>
</dbReference>
<dbReference type="PROSITE" id="PS00591">
    <property type="entry name" value="GH10_1"/>
    <property type="match status" value="1"/>
</dbReference>
<keyword evidence="6 10" id="KW-0119">Carbohydrate metabolism</keyword>
<keyword evidence="4" id="KW-0732">Signal</keyword>
<dbReference type="GO" id="GO:0031176">
    <property type="term" value="F:endo-1,4-beta-xylanase activity"/>
    <property type="evidence" value="ECO:0007669"/>
    <property type="project" value="UniProtKB-EC"/>
</dbReference>
<keyword evidence="3" id="KW-0858">Xylan degradation</keyword>
<evidence type="ECO:0000256" key="11">
    <source>
        <dbReference type="SAM" id="Phobius"/>
    </source>
</evidence>
<dbReference type="AlphaFoldDB" id="A0A8J3VE01"/>
<dbReference type="PRINTS" id="PR00134">
    <property type="entry name" value="GLHYDRLASE10"/>
</dbReference>
<dbReference type="InterPro" id="IPR001000">
    <property type="entry name" value="GH10_dom"/>
</dbReference>
<dbReference type="SMART" id="SM00633">
    <property type="entry name" value="Glyco_10"/>
    <property type="match status" value="1"/>
</dbReference>
<keyword evidence="11" id="KW-0812">Transmembrane</keyword>
<keyword evidence="8 10" id="KW-0624">Polysaccharide degradation</keyword>
<sequence>MPPDVEPISRTIARGPRKRTIFIIWAAFVTALICLVVMAFRAGPANDAVRRKQQHASQGPPQPTLRSLFPKDVRIGSAVRAEALAADSRYGRLLSQEFSALTPENSLKWANIEPVRGFYDWASSDRLMAFAASRKQAVYGHTLVWHTEVPAWVTEDLSPQEVRDLLKDHVTKVVSRYRGKIWAWDVVNEALAEDGSLRDTIWLRKLGPNYIADAFSWVRAADPNAILFINEYGAEWGNRKSAALLELVRKLRSEGVPIQGVGFQSHLPYDRSAAGMAENLARFTSSGFAVAITELDVRIDLPATPEKLQRQAALYLDVVNACLSVSGCVSLTTWGFTDAKSWIPSYHKGFGAACLFDEAYQPKPAYQALMAALLSRAAARPSATPTP</sequence>
<keyword evidence="5 10" id="KW-0378">Hydrolase</keyword>
<dbReference type="EC" id="3.2.1.8" evidence="10"/>
<dbReference type="EMBL" id="BONY01000003">
    <property type="protein sequence ID" value="GIH02668.1"/>
    <property type="molecule type" value="Genomic_DNA"/>
</dbReference>
<evidence type="ECO:0000256" key="1">
    <source>
        <dbReference type="ARBA" id="ARBA00000681"/>
    </source>
</evidence>
<evidence type="ECO:0000313" key="14">
    <source>
        <dbReference type="Proteomes" id="UP000612899"/>
    </source>
</evidence>